<gene>
    <name evidence="4" type="ORF">C2845_PM03G29750</name>
</gene>
<dbReference type="EMBL" id="PQIB02000002">
    <property type="protein sequence ID" value="RLN32886.1"/>
    <property type="molecule type" value="Genomic_DNA"/>
</dbReference>
<evidence type="ECO:0000313" key="4">
    <source>
        <dbReference type="EMBL" id="RLN32886.1"/>
    </source>
</evidence>
<feature type="domain" description="GPI inositol-deacylase PGAP1-like alpha/beta" evidence="3">
    <location>
        <begin position="84"/>
        <end position="309"/>
    </location>
</feature>
<evidence type="ECO:0000256" key="1">
    <source>
        <dbReference type="RuleBase" id="RU365011"/>
    </source>
</evidence>
<keyword evidence="1" id="KW-0813">Transport</keyword>
<dbReference type="InterPro" id="IPR012908">
    <property type="entry name" value="PGAP1-ab_dom-like"/>
</dbReference>
<dbReference type="PANTHER" id="PTHR47346:SF1">
    <property type="entry name" value="GPI INOSITOL-DEACYLASE"/>
    <property type="match status" value="1"/>
</dbReference>
<dbReference type="AlphaFoldDB" id="A0A3L6T7Q7"/>
<evidence type="ECO:0000256" key="2">
    <source>
        <dbReference type="SAM" id="MobiDB-lite"/>
    </source>
</evidence>
<keyword evidence="1" id="KW-0378">Hydrolase</keyword>
<dbReference type="SUPFAM" id="SSF53474">
    <property type="entry name" value="alpha/beta-Hydrolases"/>
    <property type="match status" value="1"/>
</dbReference>
<dbReference type="STRING" id="4540.A0A3L6T7Q7"/>
<dbReference type="EC" id="3.1.-.-" evidence="1"/>
<feature type="compositionally biased region" description="Basic and acidic residues" evidence="2">
    <location>
        <begin position="354"/>
        <end position="363"/>
    </location>
</feature>
<reference evidence="5" key="1">
    <citation type="journal article" date="2019" name="Nat. Commun.">
        <title>The genome of broomcorn millet.</title>
        <authorList>
            <person name="Zou C."/>
            <person name="Miki D."/>
            <person name="Li D."/>
            <person name="Tang Q."/>
            <person name="Xiao L."/>
            <person name="Rajput S."/>
            <person name="Deng P."/>
            <person name="Jia W."/>
            <person name="Huang R."/>
            <person name="Zhang M."/>
            <person name="Sun Y."/>
            <person name="Hu J."/>
            <person name="Fu X."/>
            <person name="Schnable P.S."/>
            <person name="Li F."/>
            <person name="Zhang H."/>
            <person name="Feng B."/>
            <person name="Zhu X."/>
            <person name="Liu R."/>
            <person name="Schnable J.C."/>
            <person name="Zhu J.-K."/>
            <person name="Zhang H."/>
        </authorList>
    </citation>
    <scope>NUCLEOTIDE SEQUENCE [LARGE SCALE GENOMIC DNA]</scope>
</reference>
<evidence type="ECO:0000259" key="3">
    <source>
        <dbReference type="Pfam" id="PF07819"/>
    </source>
</evidence>
<comment type="subcellular location">
    <subcellularLocation>
        <location evidence="1">Endoplasmic reticulum membrane</location>
    </subcellularLocation>
</comment>
<keyword evidence="1" id="KW-0653">Protein transport</keyword>
<keyword evidence="1" id="KW-1133">Transmembrane helix</keyword>
<dbReference type="Proteomes" id="UP000275267">
    <property type="component" value="Unassembled WGS sequence"/>
</dbReference>
<keyword evidence="5" id="KW-1185">Reference proteome</keyword>
<name>A0A3L6T7Q7_PANMI</name>
<keyword evidence="1" id="KW-0812">Transmembrane</keyword>
<comment type="caution">
    <text evidence="1">Lacks conserved residue(s) required for the propagation of feature annotation.</text>
</comment>
<dbReference type="Gene3D" id="3.40.50.1820">
    <property type="entry name" value="alpha/beta hydrolase"/>
    <property type="match status" value="1"/>
</dbReference>
<dbReference type="PANTHER" id="PTHR47346">
    <property type="entry name" value="HYDROLASES, ACTING ON ESTER BOND"/>
    <property type="match status" value="1"/>
</dbReference>
<comment type="caution">
    <text evidence="4">The sequence shown here is derived from an EMBL/GenBank/DDBJ whole genome shotgun (WGS) entry which is preliminary data.</text>
</comment>
<feature type="transmembrane region" description="Helical" evidence="1">
    <location>
        <begin position="12"/>
        <end position="32"/>
    </location>
</feature>
<accession>A0A3L6T7Q7</accession>
<dbReference type="GO" id="GO:0016788">
    <property type="term" value="F:hydrolase activity, acting on ester bonds"/>
    <property type="evidence" value="ECO:0007669"/>
    <property type="project" value="InterPro"/>
</dbReference>
<dbReference type="InterPro" id="IPR029058">
    <property type="entry name" value="AB_hydrolase_fold"/>
</dbReference>
<organism evidence="4 5">
    <name type="scientific">Panicum miliaceum</name>
    <name type="common">Proso millet</name>
    <name type="synonym">Broomcorn millet</name>
    <dbReference type="NCBI Taxonomy" id="4540"/>
    <lineage>
        <taxon>Eukaryota</taxon>
        <taxon>Viridiplantae</taxon>
        <taxon>Streptophyta</taxon>
        <taxon>Embryophyta</taxon>
        <taxon>Tracheophyta</taxon>
        <taxon>Spermatophyta</taxon>
        <taxon>Magnoliopsida</taxon>
        <taxon>Liliopsida</taxon>
        <taxon>Poales</taxon>
        <taxon>Poaceae</taxon>
        <taxon>PACMAD clade</taxon>
        <taxon>Panicoideae</taxon>
        <taxon>Panicodae</taxon>
        <taxon>Paniceae</taxon>
        <taxon>Panicinae</taxon>
        <taxon>Panicum</taxon>
        <taxon>Panicum sect. Panicum</taxon>
    </lineage>
</organism>
<dbReference type="Pfam" id="PF07819">
    <property type="entry name" value="PGAP1"/>
    <property type="match status" value="1"/>
</dbReference>
<dbReference type="OrthoDB" id="348976at2759"/>
<keyword evidence="1" id="KW-0472">Membrane</keyword>
<feature type="region of interest" description="Disordered" evidence="2">
    <location>
        <begin position="339"/>
        <end position="375"/>
    </location>
</feature>
<feature type="compositionally biased region" description="Polar residues" evidence="2">
    <location>
        <begin position="339"/>
        <end position="352"/>
    </location>
</feature>
<evidence type="ECO:0000313" key="5">
    <source>
        <dbReference type="Proteomes" id="UP000275267"/>
    </source>
</evidence>
<comment type="similarity">
    <text evidence="1">Belongs to the GPI inositol-deacylase family.</text>
</comment>
<comment type="function">
    <text evidence="1">Involved in inositol deacylation of GPI-anchored proteins which plays important roles in the quality control and ER-associated degradation of GPI-anchored proteins.</text>
</comment>
<sequence>MGGSGEFRGSCRVGAVLLFSAWVALAALSRLLRPVPNGCFMTYMYPTYIPIAAAPRNVSSDRYGLFLYHEGWKQIDFAKHIRGLRGVPVLFIPGNGGSYKQVRSLAAESFRAYQNGPLEPTFYQEASSILSGNELKDFSIPSRYGRMLDWYAVDLEGEHSAMDGLILEEHTQYVVYAIHRILDQYKESHLERTKGGAQSSHDLPSSVILVGHSMGGFVARAALVHPNLRRSAVETILTLSSPHQYPPIALQPSLGHFFSHVNEEWRKGYKMGVSHASSPKLSNVVVISVSGGIHDYQVAHTLLSIIDPVNGQPFSSTQKRVFVFTKMLQSAVPQSLSSMTHVPGSLSPNLPASDNREAGELQQKDSLPCPPSTQWTSDGLEKDLYIQSNSVTVLAMDGRRRWLDIKKLGSNGRGHFVFVTNLAPCSGVRIHLWPEKHHSPVQNEVPASKKIVEVTSKMVQIPAGPAPKQVIFQIVHLIIIIFLHSVSNPFV</sequence>
<protein>
    <recommendedName>
        <fullName evidence="1">GPI inositol-deacylase</fullName>
        <ecNumber evidence="1">3.1.-.-</ecNumber>
    </recommendedName>
</protein>
<dbReference type="GO" id="GO:0005789">
    <property type="term" value="C:endoplasmic reticulum membrane"/>
    <property type="evidence" value="ECO:0007669"/>
    <property type="project" value="UniProtKB-SubCell"/>
</dbReference>
<keyword evidence="1" id="KW-0256">Endoplasmic reticulum</keyword>
<dbReference type="GO" id="GO:0015031">
    <property type="term" value="P:protein transport"/>
    <property type="evidence" value="ECO:0007669"/>
    <property type="project" value="UniProtKB-KW"/>
</dbReference>
<proteinExistence type="inferred from homology"/>